<gene>
    <name evidence="3" type="ORF">ACFL27_03575</name>
</gene>
<dbReference type="SUPFAM" id="SSF53335">
    <property type="entry name" value="S-adenosyl-L-methionine-dependent methyltransferases"/>
    <property type="match status" value="1"/>
</dbReference>
<evidence type="ECO:0000313" key="4">
    <source>
        <dbReference type="Proteomes" id="UP001594351"/>
    </source>
</evidence>
<reference evidence="3 4" key="1">
    <citation type="submission" date="2024-09" db="EMBL/GenBank/DDBJ databases">
        <title>Laminarin stimulates single cell rates of sulfate reduction while oxygen inhibits transcriptomic activity in coastal marine sediment.</title>
        <authorList>
            <person name="Lindsay M."/>
            <person name="Orcutt B."/>
            <person name="Emerson D."/>
            <person name="Stepanauskas R."/>
            <person name="D'Angelo T."/>
        </authorList>
    </citation>
    <scope>NUCLEOTIDE SEQUENCE [LARGE SCALE GENOMIC DNA]</scope>
    <source>
        <strain evidence="3">SAG AM-311-K15</strain>
    </source>
</reference>
<evidence type="ECO:0000256" key="1">
    <source>
        <dbReference type="ARBA" id="ARBA00022679"/>
    </source>
</evidence>
<dbReference type="EC" id="2.1.1.-" evidence="3"/>
<dbReference type="Pfam" id="PF13649">
    <property type="entry name" value="Methyltransf_25"/>
    <property type="match status" value="1"/>
</dbReference>
<dbReference type="CDD" id="cd02440">
    <property type="entry name" value="AdoMet_MTases"/>
    <property type="match status" value="1"/>
</dbReference>
<dbReference type="Gene3D" id="3.40.50.150">
    <property type="entry name" value="Vaccinia Virus protein VP39"/>
    <property type="match status" value="1"/>
</dbReference>
<keyword evidence="1 3" id="KW-0808">Transferase</keyword>
<evidence type="ECO:0000259" key="2">
    <source>
        <dbReference type="Pfam" id="PF13649"/>
    </source>
</evidence>
<sequence>MDTWKFYDITHREHVVCNPTSEEKLTRLVELLRLPTKAQVVDIACGKGEFLIRLAEAYDARGMGIDISPFFIADAERRLKARASSAGITFTQMNGADFKPDEPHSLDLASCIGASWVFGGHANTLEALISMVRPGGWVIVGEPYWQQEPSGDYLEASGCAREDFGSHSSNAEAGERRGTELVHTIVSSKDDWDRYEGLQWFATAEYARTHPNDPDLAEVVERVNKARAAYLRWGRDTLGWAIYMFRSRSAA</sequence>
<dbReference type="GO" id="GO:0032259">
    <property type="term" value="P:methylation"/>
    <property type="evidence" value="ECO:0007669"/>
    <property type="project" value="UniProtKB-KW"/>
</dbReference>
<keyword evidence="3" id="KW-0489">Methyltransferase</keyword>
<dbReference type="GO" id="GO:0008168">
    <property type="term" value="F:methyltransferase activity"/>
    <property type="evidence" value="ECO:0007669"/>
    <property type="project" value="UniProtKB-KW"/>
</dbReference>
<dbReference type="Proteomes" id="UP001594351">
    <property type="component" value="Unassembled WGS sequence"/>
</dbReference>
<proteinExistence type="predicted"/>
<accession>A0ABV6YSX0</accession>
<dbReference type="InterPro" id="IPR041698">
    <property type="entry name" value="Methyltransf_25"/>
</dbReference>
<dbReference type="EMBL" id="JBHPBY010000029">
    <property type="protein sequence ID" value="MFC1849269.1"/>
    <property type="molecule type" value="Genomic_DNA"/>
</dbReference>
<protein>
    <submittedName>
        <fullName evidence="3">SAM-dependent methyltransferase</fullName>
        <ecNumber evidence="3">2.1.1.-</ecNumber>
    </submittedName>
</protein>
<evidence type="ECO:0000313" key="3">
    <source>
        <dbReference type="EMBL" id="MFC1849269.1"/>
    </source>
</evidence>
<name>A0ABV6YSX0_UNCC1</name>
<feature type="domain" description="Methyltransferase" evidence="2">
    <location>
        <begin position="40"/>
        <end position="136"/>
    </location>
</feature>
<keyword evidence="4" id="KW-1185">Reference proteome</keyword>
<comment type="caution">
    <text evidence="3">The sequence shown here is derived from an EMBL/GenBank/DDBJ whole genome shotgun (WGS) entry which is preliminary data.</text>
</comment>
<dbReference type="PANTHER" id="PTHR43861">
    <property type="entry name" value="TRANS-ACONITATE 2-METHYLTRANSFERASE-RELATED"/>
    <property type="match status" value="1"/>
</dbReference>
<organism evidence="3 4">
    <name type="scientific">candidate division CSSED10-310 bacterium</name>
    <dbReference type="NCBI Taxonomy" id="2855610"/>
    <lineage>
        <taxon>Bacteria</taxon>
        <taxon>Bacteria division CSSED10-310</taxon>
    </lineage>
</organism>
<dbReference type="InterPro" id="IPR029063">
    <property type="entry name" value="SAM-dependent_MTases_sf"/>
</dbReference>